<dbReference type="RefSeq" id="WP_155302628.1">
    <property type="nucleotide sequence ID" value="NZ_AP021875.1"/>
</dbReference>
<evidence type="ECO:0000313" key="6">
    <source>
        <dbReference type="EMBL" id="BBO73530.1"/>
    </source>
</evidence>
<dbReference type="InterPro" id="IPR010930">
    <property type="entry name" value="Flg_bb/hook_C_dom"/>
</dbReference>
<dbReference type="Pfam" id="PF06429">
    <property type="entry name" value="Flg_bbr_C"/>
    <property type="match status" value="1"/>
</dbReference>
<keyword evidence="6" id="KW-0969">Cilium</keyword>
<comment type="similarity">
    <text evidence="2">Belongs to the flagella basal body rod proteins family.</text>
</comment>
<dbReference type="EMBL" id="AP021875">
    <property type="protein sequence ID" value="BBO73530.1"/>
    <property type="molecule type" value="Genomic_DNA"/>
</dbReference>
<evidence type="ECO:0000313" key="7">
    <source>
        <dbReference type="Proteomes" id="UP000427769"/>
    </source>
</evidence>
<evidence type="ECO:0000256" key="3">
    <source>
        <dbReference type="ARBA" id="ARBA00023143"/>
    </source>
</evidence>
<dbReference type="PROSITE" id="PS00588">
    <property type="entry name" value="FLAGELLA_BB_ROD"/>
    <property type="match status" value="1"/>
</dbReference>
<dbReference type="AlphaFoldDB" id="A0A5K7YYS3"/>
<proteinExistence type="inferred from homology"/>
<comment type="subcellular location">
    <subcellularLocation>
        <location evidence="1">Bacterial flagellum basal body</location>
    </subcellularLocation>
</comment>
<accession>A0A5K7YYS3</accession>
<organism evidence="6 7">
    <name type="scientific">Desulfosarcina widdelii</name>
    <dbReference type="NCBI Taxonomy" id="947919"/>
    <lineage>
        <taxon>Bacteria</taxon>
        <taxon>Pseudomonadati</taxon>
        <taxon>Thermodesulfobacteriota</taxon>
        <taxon>Desulfobacteria</taxon>
        <taxon>Desulfobacterales</taxon>
        <taxon>Desulfosarcinaceae</taxon>
        <taxon>Desulfosarcina</taxon>
    </lineage>
</organism>
<dbReference type="PANTHER" id="PTHR30435">
    <property type="entry name" value="FLAGELLAR PROTEIN"/>
    <property type="match status" value="1"/>
</dbReference>
<feature type="domain" description="Flagellar basal body rod protein N-terminal" evidence="4">
    <location>
        <begin position="6"/>
        <end position="35"/>
    </location>
</feature>
<dbReference type="OrthoDB" id="9793434at2"/>
<evidence type="ECO:0000259" key="5">
    <source>
        <dbReference type="Pfam" id="PF06429"/>
    </source>
</evidence>
<keyword evidence="6" id="KW-0966">Cell projection</keyword>
<dbReference type="InterPro" id="IPR019776">
    <property type="entry name" value="Flagellar_basal_body_rod_CS"/>
</dbReference>
<evidence type="ECO:0000256" key="1">
    <source>
        <dbReference type="ARBA" id="ARBA00004117"/>
    </source>
</evidence>
<gene>
    <name evidence="6" type="ORF">DSCW_09470</name>
</gene>
<dbReference type="InterPro" id="IPR001444">
    <property type="entry name" value="Flag_bb_rod_N"/>
</dbReference>
<keyword evidence="7" id="KW-1185">Reference proteome</keyword>
<feature type="domain" description="Flagellar basal-body/hook protein C-terminal" evidence="5">
    <location>
        <begin position="74"/>
        <end position="114"/>
    </location>
</feature>
<sequence length="117" mass="12445">MISPLSSATSAVSSFSVKMDVTANNIANVNTDGFRKSRTTLQEGKNGGVEPVVDQVDTPGLSKLVSEDGVIREVEASNVDLAEELTETIPTQRAYEVNLKTIKTTDDMLGSLLDTIG</sequence>
<dbReference type="Pfam" id="PF00460">
    <property type="entry name" value="Flg_bb_rod"/>
    <property type="match status" value="1"/>
</dbReference>
<dbReference type="KEGG" id="dwd:DSCW_09470"/>
<evidence type="ECO:0000256" key="2">
    <source>
        <dbReference type="ARBA" id="ARBA00009677"/>
    </source>
</evidence>
<keyword evidence="6" id="KW-0282">Flagellum</keyword>
<evidence type="ECO:0000259" key="4">
    <source>
        <dbReference type="Pfam" id="PF00460"/>
    </source>
</evidence>
<dbReference type="PANTHER" id="PTHR30435:SF19">
    <property type="entry name" value="FLAGELLAR BASAL-BODY ROD PROTEIN FLGG"/>
    <property type="match status" value="1"/>
</dbReference>
<keyword evidence="3" id="KW-0975">Bacterial flagellum</keyword>
<protein>
    <submittedName>
        <fullName evidence="6">Flagellar basal body rod protein FlgG</fullName>
    </submittedName>
</protein>
<dbReference type="Proteomes" id="UP000427769">
    <property type="component" value="Chromosome"/>
</dbReference>
<name>A0A5K7YYS3_9BACT</name>
<reference evidence="6 7" key="1">
    <citation type="submission" date="2019-11" db="EMBL/GenBank/DDBJ databases">
        <title>Comparative genomics of hydrocarbon-degrading Desulfosarcina strains.</title>
        <authorList>
            <person name="Watanabe M."/>
            <person name="Kojima H."/>
            <person name="Fukui M."/>
        </authorList>
    </citation>
    <scope>NUCLEOTIDE SEQUENCE [LARGE SCALE GENOMIC DNA]</scope>
    <source>
        <strain evidence="6 7">PP31</strain>
    </source>
</reference>
<dbReference type="GO" id="GO:0009425">
    <property type="term" value="C:bacterial-type flagellum basal body"/>
    <property type="evidence" value="ECO:0007669"/>
    <property type="project" value="UniProtKB-SubCell"/>
</dbReference>